<dbReference type="InterPro" id="IPR008942">
    <property type="entry name" value="ENTH_VHS"/>
</dbReference>
<evidence type="ECO:0000256" key="1">
    <source>
        <dbReference type="SAM" id="Phobius"/>
    </source>
</evidence>
<organism evidence="2 3">
    <name type="scientific">Armadillidium nasatum</name>
    <dbReference type="NCBI Taxonomy" id="96803"/>
    <lineage>
        <taxon>Eukaryota</taxon>
        <taxon>Metazoa</taxon>
        <taxon>Ecdysozoa</taxon>
        <taxon>Arthropoda</taxon>
        <taxon>Crustacea</taxon>
        <taxon>Multicrustacea</taxon>
        <taxon>Malacostraca</taxon>
        <taxon>Eumalacostraca</taxon>
        <taxon>Peracarida</taxon>
        <taxon>Isopoda</taxon>
        <taxon>Oniscidea</taxon>
        <taxon>Crinocheta</taxon>
        <taxon>Armadillidiidae</taxon>
        <taxon>Armadillidium</taxon>
    </lineage>
</organism>
<keyword evidence="3" id="KW-1185">Reference proteome</keyword>
<name>A0A5N5T4A2_9CRUS</name>
<feature type="transmembrane region" description="Helical" evidence="1">
    <location>
        <begin position="12"/>
        <end position="30"/>
    </location>
</feature>
<keyword evidence="1" id="KW-1133">Transmembrane helix</keyword>
<dbReference type="EMBL" id="SEYY01016636">
    <property type="protein sequence ID" value="KAB7499790.1"/>
    <property type="molecule type" value="Genomic_DNA"/>
</dbReference>
<reference evidence="2 3" key="1">
    <citation type="journal article" date="2019" name="PLoS Biol.">
        <title>Sex chromosomes control vertical transmission of feminizing Wolbachia symbionts in an isopod.</title>
        <authorList>
            <person name="Becking T."/>
            <person name="Chebbi M.A."/>
            <person name="Giraud I."/>
            <person name="Moumen B."/>
            <person name="Laverre T."/>
            <person name="Caubet Y."/>
            <person name="Peccoud J."/>
            <person name="Gilbert C."/>
            <person name="Cordaux R."/>
        </authorList>
    </citation>
    <scope>NUCLEOTIDE SEQUENCE [LARGE SCALE GENOMIC DNA]</scope>
    <source>
        <strain evidence="2">ANa2</strain>
        <tissue evidence="2">Whole body excluding digestive tract and cuticle</tissue>
    </source>
</reference>
<dbReference type="OrthoDB" id="118154at2759"/>
<comment type="caution">
    <text evidence="2">The sequence shown here is derived from an EMBL/GenBank/DDBJ whole genome shotgun (WGS) entry which is preliminary data.</text>
</comment>
<sequence>MEKALNTSKASGINLMALLSSLLFVTKIYYQISLLRERNKIYPLLFKAVTDNETPISGYTYEEIAKISFQSQQHRIHLVDFFLSRLSSSGWSGKQ</sequence>
<dbReference type="AlphaFoldDB" id="A0A5N5T4A2"/>
<accession>A0A5N5T4A2</accession>
<evidence type="ECO:0000313" key="3">
    <source>
        <dbReference type="Proteomes" id="UP000326759"/>
    </source>
</evidence>
<dbReference type="Gene3D" id="1.25.40.90">
    <property type="match status" value="1"/>
</dbReference>
<proteinExistence type="predicted"/>
<keyword evidence="1" id="KW-0472">Membrane</keyword>
<evidence type="ECO:0000313" key="2">
    <source>
        <dbReference type="EMBL" id="KAB7499790.1"/>
    </source>
</evidence>
<keyword evidence="1" id="KW-0812">Transmembrane</keyword>
<feature type="non-terminal residue" evidence="2">
    <location>
        <position position="95"/>
    </location>
</feature>
<protein>
    <submittedName>
        <fullName evidence="2">AP-4 complex accessory subunit tepsin</fullName>
    </submittedName>
</protein>
<dbReference type="Proteomes" id="UP000326759">
    <property type="component" value="Unassembled WGS sequence"/>
</dbReference>
<gene>
    <name evidence="2" type="primary">ENTHD2</name>
    <name evidence="2" type="ORF">Anas_13009</name>
</gene>